<dbReference type="EC" id="5.6.2.4" evidence="9"/>
<evidence type="ECO:0000313" key="15">
    <source>
        <dbReference type="EMBL" id="BAD39596.1"/>
    </source>
</evidence>
<proteinExistence type="inferred from homology"/>
<feature type="compositionally biased region" description="Basic and acidic residues" evidence="12">
    <location>
        <begin position="15"/>
        <end position="31"/>
    </location>
</feature>
<protein>
    <recommendedName>
        <fullName evidence="9">DNA 3'-5' helicase</fullName>
        <ecNumber evidence="9">5.6.2.4</ecNumber>
    </recommendedName>
</protein>
<dbReference type="Proteomes" id="UP000000417">
    <property type="component" value="Chromosome"/>
</dbReference>
<evidence type="ECO:0000256" key="1">
    <source>
        <dbReference type="ARBA" id="ARBA00009922"/>
    </source>
</evidence>
<dbReference type="Gene3D" id="3.40.50.300">
    <property type="entry name" value="P-loop containing nucleotide triphosphate hydrolases"/>
    <property type="match status" value="2"/>
</dbReference>
<dbReference type="PANTHER" id="PTHR11070:SF2">
    <property type="entry name" value="ATP-DEPENDENT DNA HELICASE SRS2"/>
    <property type="match status" value="1"/>
</dbReference>
<keyword evidence="3 11" id="KW-0378">Hydrolase</keyword>
<dbReference type="PANTHER" id="PTHR11070">
    <property type="entry name" value="UVRD / RECB / PCRA DNA HELICASE FAMILY MEMBER"/>
    <property type="match status" value="1"/>
</dbReference>
<dbReference type="Pfam" id="PF13361">
    <property type="entry name" value="UvrD_C"/>
    <property type="match status" value="2"/>
</dbReference>
<accession>Q67RU7</accession>
<name>Q67RU7_SYMTH</name>
<evidence type="ECO:0000256" key="2">
    <source>
        <dbReference type="ARBA" id="ARBA00022741"/>
    </source>
</evidence>
<dbReference type="InterPro" id="IPR013986">
    <property type="entry name" value="DExx_box_DNA_helicase_dom_sf"/>
</dbReference>
<evidence type="ECO:0000256" key="10">
    <source>
        <dbReference type="ARBA" id="ARBA00048988"/>
    </source>
</evidence>
<evidence type="ECO:0000256" key="9">
    <source>
        <dbReference type="ARBA" id="ARBA00034808"/>
    </source>
</evidence>
<evidence type="ECO:0000256" key="5">
    <source>
        <dbReference type="ARBA" id="ARBA00022840"/>
    </source>
</evidence>
<dbReference type="InterPro" id="IPR014016">
    <property type="entry name" value="UvrD-like_ATP-bd"/>
</dbReference>
<feature type="region of interest" description="Disordered" evidence="12">
    <location>
        <begin position="13"/>
        <end position="36"/>
    </location>
</feature>
<comment type="catalytic activity">
    <reaction evidence="10">
        <text>ATP + H2O = ADP + phosphate + H(+)</text>
        <dbReference type="Rhea" id="RHEA:13065"/>
        <dbReference type="ChEBI" id="CHEBI:15377"/>
        <dbReference type="ChEBI" id="CHEBI:15378"/>
        <dbReference type="ChEBI" id="CHEBI:30616"/>
        <dbReference type="ChEBI" id="CHEBI:43474"/>
        <dbReference type="ChEBI" id="CHEBI:456216"/>
        <dbReference type="EC" id="5.6.2.4"/>
    </reaction>
</comment>
<dbReference type="HOGENOM" id="CLU_004585_6_1_9"/>
<evidence type="ECO:0000256" key="4">
    <source>
        <dbReference type="ARBA" id="ARBA00022806"/>
    </source>
</evidence>
<dbReference type="GO" id="GO:0005524">
    <property type="term" value="F:ATP binding"/>
    <property type="evidence" value="ECO:0007669"/>
    <property type="project" value="UniProtKB-UniRule"/>
</dbReference>
<dbReference type="Gene3D" id="1.10.486.10">
    <property type="entry name" value="PCRA, domain 4"/>
    <property type="match status" value="1"/>
</dbReference>
<dbReference type="PROSITE" id="PS51217">
    <property type="entry name" value="UVRD_HELICASE_CTER"/>
    <property type="match status" value="1"/>
</dbReference>
<evidence type="ECO:0000256" key="7">
    <source>
        <dbReference type="ARBA" id="ARBA00023235"/>
    </source>
</evidence>
<evidence type="ECO:0000259" key="13">
    <source>
        <dbReference type="PROSITE" id="PS51198"/>
    </source>
</evidence>
<evidence type="ECO:0000259" key="14">
    <source>
        <dbReference type="PROSITE" id="PS51217"/>
    </source>
</evidence>
<dbReference type="GO" id="GO:0016887">
    <property type="term" value="F:ATP hydrolysis activity"/>
    <property type="evidence" value="ECO:0007669"/>
    <property type="project" value="RHEA"/>
</dbReference>
<dbReference type="GO" id="GO:0003677">
    <property type="term" value="F:DNA binding"/>
    <property type="evidence" value="ECO:0007669"/>
    <property type="project" value="UniProtKB-KW"/>
</dbReference>
<dbReference type="KEGG" id="sth:STH611"/>
<sequence length="672" mass="73631">MAVYVRRTKACASARAEDSSGGKGRRPAEPRRKPHSAWEVRTVTRLQSASPATARRLLEGLTPEQARAVTHAAGPLMVVAGPGSGKTTVIARRIGYLIAVRGVDPRSLLVITFTKAAADELKARAAGTAGPAAARAFFGTFHGLAYRMLRHAQGGGPLRILLEDQQFQLIRNLMRTMGLNTDDEAVQEVLADLSRLRAEPEPPAGFRPRSLPPAEFDGLLRRYAEAKAEQGLLDFDDLLHEALALLRGRPELLEGYRRRFGHILVDEFQDTNPVQFALVRLLAEPGRNLCVVGDDDQAIYGWRGATPEFLLSFGDLYPGAAQVTLAVNHRCPAPVVEAANRLVAHNVRRLGKVMRPVRRSGPPVRLLTPADTVEEAEVIARLVREAGAPLSHWAVIYRTNQQAHVLAEVLSREGIPYRTLGGLPNLYRRWPVQDVLAYLRAAAGDRMALLPVLNRPNRYLARAVAEEAARIAGATDGDLLAAIGRTGLLRTWQLRPVEELEDHLRALGRMTAPEAIAYVRSVIGYDDYLQEYAARAGGRPDELLGLLAEVQRTAPRLLLPAYLGHVAAFSAQADRKAPEGQAVTLVTCHRAKGLEFPRVVVAGAVDRLLPHRSNPDIEEERRLMYVAVTRAREELWISAPRSYEGRECRPSPFVAELLGTAAFRAAEAGTAD</sequence>
<gene>
    <name evidence="15" type="ordered locus">STH611</name>
</gene>
<dbReference type="Pfam" id="PF00580">
    <property type="entry name" value="UvrD-helicase"/>
    <property type="match status" value="1"/>
</dbReference>
<evidence type="ECO:0000256" key="3">
    <source>
        <dbReference type="ARBA" id="ARBA00022801"/>
    </source>
</evidence>
<feature type="binding site" evidence="11">
    <location>
        <begin position="80"/>
        <end position="87"/>
    </location>
    <ligand>
        <name>ATP</name>
        <dbReference type="ChEBI" id="CHEBI:30616"/>
    </ligand>
</feature>
<comment type="catalytic activity">
    <reaction evidence="8">
        <text>Couples ATP hydrolysis with the unwinding of duplex DNA by translocating in the 3'-5' direction.</text>
        <dbReference type="EC" id="5.6.2.4"/>
    </reaction>
</comment>
<evidence type="ECO:0000256" key="12">
    <source>
        <dbReference type="SAM" id="MobiDB-lite"/>
    </source>
</evidence>
<feature type="domain" description="UvrD-like helicase C-terminal" evidence="14">
    <location>
        <begin position="333"/>
        <end position="593"/>
    </location>
</feature>
<dbReference type="eggNOG" id="COG0210">
    <property type="taxonomic scope" value="Bacteria"/>
</dbReference>
<dbReference type="STRING" id="292459.STH611"/>
<evidence type="ECO:0000256" key="11">
    <source>
        <dbReference type="PROSITE-ProRule" id="PRU00560"/>
    </source>
</evidence>
<keyword evidence="2 11" id="KW-0547">Nucleotide-binding</keyword>
<organism evidence="15 16">
    <name type="scientific">Symbiobacterium thermophilum (strain DSM 24528 / JCM 14929 / IAM 14863 / T)</name>
    <dbReference type="NCBI Taxonomy" id="292459"/>
    <lineage>
        <taxon>Bacteria</taxon>
        <taxon>Bacillati</taxon>
        <taxon>Bacillota</taxon>
        <taxon>Clostridia</taxon>
        <taxon>Eubacteriales</taxon>
        <taxon>Symbiobacteriaceae</taxon>
        <taxon>Symbiobacterium</taxon>
    </lineage>
</organism>
<keyword evidence="4 11" id="KW-0347">Helicase</keyword>
<evidence type="ECO:0000256" key="6">
    <source>
        <dbReference type="ARBA" id="ARBA00023125"/>
    </source>
</evidence>
<evidence type="ECO:0000313" key="16">
    <source>
        <dbReference type="Proteomes" id="UP000000417"/>
    </source>
</evidence>
<dbReference type="InterPro" id="IPR014017">
    <property type="entry name" value="DNA_helicase_UvrD-like_C"/>
</dbReference>
<evidence type="ECO:0000256" key="8">
    <source>
        <dbReference type="ARBA" id="ARBA00034617"/>
    </source>
</evidence>
<dbReference type="AlphaFoldDB" id="Q67RU7"/>
<comment type="similarity">
    <text evidence="1">Belongs to the helicase family. UvrD subfamily.</text>
</comment>
<dbReference type="EMBL" id="AP006840">
    <property type="protein sequence ID" value="BAD39596.1"/>
    <property type="molecule type" value="Genomic_DNA"/>
</dbReference>
<dbReference type="Gene3D" id="1.10.10.160">
    <property type="match status" value="1"/>
</dbReference>
<keyword evidence="6" id="KW-0238">DNA-binding</keyword>
<keyword evidence="16" id="KW-1185">Reference proteome</keyword>
<dbReference type="InterPro" id="IPR027417">
    <property type="entry name" value="P-loop_NTPase"/>
</dbReference>
<dbReference type="PROSITE" id="PS51198">
    <property type="entry name" value="UVRD_HELICASE_ATP_BIND"/>
    <property type="match status" value="1"/>
</dbReference>
<dbReference type="InterPro" id="IPR000212">
    <property type="entry name" value="DNA_helicase_UvrD/REP"/>
</dbReference>
<dbReference type="CDD" id="cd17932">
    <property type="entry name" value="DEXQc_UvrD"/>
    <property type="match status" value="1"/>
</dbReference>
<dbReference type="GO" id="GO:0043138">
    <property type="term" value="F:3'-5' DNA helicase activity"/>
    <property type="evidence" value="ECO:0007669"/>
    <property type="project" value="UniProtKB-EC"/>
</dbReference>
<keyword evidence="5 11" id="KW-0067">ATP-binding</keyword>
<dbReference type="SUPFAM" id="SSF52540">
    <property type="entry name" value="P-loop containing nucleoside triphosphate hydrolases"/>
    <property type="match status" value="1"/>
</dbReference>
<keyword evidence="7" id="KW-0413">Isomerase</keyword>
<dbReference type="GO" id="GO:0000725">
    <property type="term" value="P:recombinational repair"/>
    <property type="evidence" value="ECO:0007669"/>
    <property type="project" value="TreeGrafter"/>
</dbReference>
<feature type="domain" description="UvrD-like helicase ATP-binding" evidence="13">
    <location>
        <begin position="59"/>
        <end position="332"/>
    </location>
</feature>
<reference evidence="15 16" key="1">
    <citation type="journal article" date="2004" name="Nucleic Acids Res.">
        <title>Genome sequence of Symbiobacterium thermophilum, an uncultivable bacterium that depends on microbial commensalism.</title>
        <authorList>
            <person name="Ueda K."/>
            <person name="Yamashita A."/>
            <person name="Ishikawa J."/>
            <person name="Shimada M."/>
            <person name="Watsuji T."/>
            <person name="Morimura K."/>
            <person name="Ikeda H."/>
            <person name="Hattori M."/>
            <person name="Beppu T."/>
        </authorList>
    </citation>
    <scope>NUCLEOTIDE SEQUENCE [LARGE SCALE GENOMIC DNA]</scope>
    <source>
        <strain evidence="16">T / IAM 14863</strain>
    </source>
</reference>